<dbReference type="Proteomes" id="UP000324222">
    <property type="component" value="Unassembled WGS sequence"/>
</dbReference>
<keyword evidence="3" id="KW-1185">Reference proteome</keyword>
<dbReference type="InterPro" id="IPR012337">
    <property type="entry name" value="RNaseH-like_sf"/>
</dbReference>
<reference evidence="2 3" key="1">
    <citation type="submission" date="2019-05" db="EMBL/GenBank/DDBJ databases">
        <title>Another draft genome of Portunus trituberculatus and its Hox gene families provides insights of decapod evolution.</title>
        <authorList>
            <person name="Jeong J.-H."/>
            <person name="Song I."/>
            <person name="Kim S."/>
            <person name="Choi T."/>
            <person name="Kim D."/>
            <person name="Ryu S."/>
            <person name="Kim W."/>
        </authorList>
    </citation>
    <scope>NUCLEOTIDE SEQUENCE [LARGE SCALE GENOMIC DNA]</scope>
    <source>
        <tissue evidence="2">Muscle</tissue>
    </source>
</reference>
<accession>A0A5B7ETV5</accession>
<dbReference type="GO" id="GO:0003676">
    <property type="term" value="F:nucleic acid binding"/>
    <property type="evidence" value="ECO:0007669"/>
    <property type="project" value="InterPro"/>
</dbReference>
<comment type="caution">
    <text evidence="2">The sequence shown here is derived from an EMBL/GenBank/DDBJ whole genome shotgun (WGS) entry which is preliminary data.</text>
</comment>
<dbReference type="AlphaFoldDB" id="A0A5B7ETV5"/>
<evidence type="ECO:0000313" key="3">
    <source>
        <dbReference type="Proteomes" id="UP000324222"/>
    </source>
</evidence>
<feature type="region of interest" description="Disordered" evidence="1">
    <location>
        <begin position="55"/>
        <end position="87"/>
    </location>
</feature>
<dbReference type="InterPro" id="IPR036397">
    <property type="entry name" value="RNaseH_sf"/>
</dbReference>
<proteinExistence type="predicted"/>
<dbReference type="OrthoDB" id="6371827at2759"/>
<name>A0A5B7ETV5_PORTR</name>
<evidence type="ECO:0008006" key="4">
    <source>
        <dbReference type="Google" id="ProtNLM"/>
    </source>
</evidence>
<dbReference type="SUPFAM" id="SSF53098">
    <property type="entry name" value="Ribonuclease H-like"/>
    <property type="match status" value="1"/>
</dbReference>
<gene>
    <name evidence="2" type="ORF">E2C01_029968</name>
</gene>
<dbReference type="EMBL" id="VSRR010003536">
    <property type="protein sequence ID" value="MPC36509.1"/>
    <property type="molecule type" value="Genomic_DNA"/>
</dbReference>
<sequence length="328" mass="36681">MRASKYDVLWELWKSMAVLNIMYSMNVIAWNENKLEKLEVRQNRVARMGHGMEHLHREAGKGNTENPTMANTPIKKKKKDEDTTGRRQIPNIPMVTINGSLIPFKSNHKFLGLLLDSPCLTWGCHIQYLDVIQNSALRISLGAFKSSPVCALQAEASLPFLSHRRSIFLVWTYTKLASSPRCHALHSLLLQHSREPLHGPLPDQAHTPFVDIALSFFAILRVTPPPFFILEKNSPLGPWYPLSSSVSLACPVQSRTLFTSLLHSQYHTHFQTYTDGSSLTNPPSVGAAIYIPSRSLATAWRLPATASITTAELFAIKEGLQFATTLAQ</sequence>
<evidence type="ECO:0000313" key="2">
    <source>
        <dbReference type="EMBL" id="MPC36509.1"/>
    </source>
</evidence>
<dbReference type="Gene3D" id="3.30.420.10">
    <property type="entry name" value="Ribonuclease H-like superfamily/Ribonuclease H"/>
    <property type="match status" value="1"/>
</dbReference>
<organism evidence="2 3">
    <name type="scientific">Portunus trituberculatus</name>
    <name type="common">Swimming crab</name>
    <name type="synonym">Neptunus trituberculatus</name>
    <dbReference type="NCBI Taxonomy" id="210409"/>
    <lineage>
        <taxon>Eukaryota</taxon>
        <taxon>Metazoa</taxon>
        <taxon>Ecdysozoa</taxon>
        <taxon>Arthropoda</taxon>
        <taxon>Crustacea</taxon>
        <taxon>Multicrustacea</taxon>
        <taxon>Malacostraca</taxon>
        <taxon>Eumalacostraca</taxon>
        <taxon>Eucarida</taxon>
        <taxon>Decapoda</taxon>
        <taxon>Pleocyemata</taxon>
        <taxon>Brachyura</taxon>
        <taxon>Eubrachyura</taxon>
        <taxon>Portunoidea</taxon>
        <taxon>Portunidae</taxon>
        <taxon>Portuninae</taxon>
        <taxon>Portunus</taxon>
    </lineage>
</organism>
<protein>
    <recommendedName>
        <fullName evidence="4">RNase H type-1 domain-containing protein</fullName>
    </recommendedName>
</protein>
<evidence type="ECO:0000256" key="1">
    <source>
        <dbReference type="SAM" id="MobiDB-lite"/>
    </source>
</evidence>